<sequence length="29" mass="3459">MTWPFENNTNGIVKNLAKRNLKSEKRRNV</sequence>
<dbReference type="AlphaFoldDB" id="K1RK11"/>
<name>K1RK11_9ZZZZ</name>
<protein>
    <submittedName>
        <fullName evidence="1">Uncharacterized protein</fullName>
    </submittedName>
</protein>
<evidence type="ECO:0000313" key="1">
    <source>
        <dbReference type="EMBL" id="EKC48942.1"/>
    </source>
</evidence>
<accession>K1RK11</accession>
<dbReference type="EMBL" id="AJWY01012794">
    <property type="protein sequence ID" value="EKC48942.1"/>
    <property type="molecule type" value="Genomic_DNA"/>
</dbReference>
<gene>
    <name evidence="1" type="ORF">LEA_18641</name>
</gene>
<organism evidence="1">
    <name type="scientific">human gut metagenome</name>
    <dbReference type="NCBI Taxonomy" id="408170"/>
    <lineage>
        <taxon>unclassified sequences</taxon>
        <taxon>metagenomes</taxon>
        <taxon>organismal metagenomes</taxon>
    </lineage>
</organism>
<reference evidence="1" key="1">
    <citation type="journal article" date="2013" name="Environ. Microbiol.">
        <title>Microbiota from the distal guts of lean and obese adolescents exhibit partial functional redundancy besides clear differences in community structure.</title>
        <authorList>
            <person name="Ferrer M."/>
            <person name="Ruiz A."/>
            <person name="Lanza F."/>
            <person name="Haange S.B."/>
            <person name="Oberbach A."/>
            <person name="Till H."/>
            <person name="Bargiela R."/>
            <person name="Campoy C."/>
            <person name="Segura M.T."/>
            <person name="Richter M."/>
            <person name="von Bergen M."/>
            <person name="Seifert J."/>
            <person name="Suarez A."/>
        </authorList>
    </citation>
    <scope>NUCLEOTIDE SEQUENCE</scope>
</reference>
<proteinExistence type="predicted"/>
<comment type="caution">
    <text evidence="1">The sequence shown here is derived from an EMBL/GenBank/DDBJ whole genome shotgun (WGS) entry which is preliminary data.</text>
</comment>
<feature type="non-terminal residue" evidence="1">
    <location>
        <position position="29"/>
    </location>
</feature>